<organism evidence="2 3">
    <name type="scientific">Dysgonomonas termitidis</name>
    <dbReference type="NCBI Taxonomy" id="1516126"/>
    <lineage>
        <taxon>Bacteria</taxon>
        <taxon>Pseudomonadati</taxon>
        <taxon>Bacteroidota</taxon>
        <taxon>Bacteroidia</taxon>
        <taxon>Bacteroidales</taxon>
        <taxon>Dysgonomonadaceae</taxon>
        <taxon>Dysgonomonas</taxon>
    </lineage>
</organism>
<evidence type="ECO:0000256" key="1">
    <source>
        <dbReference type="SAM" id="MobiDB-lite"/>
    </source>
</evidence>
<evidence type="ECO:0000313" key="3">
    <source>
        <dbReference type="Proteomes" id="UP001596023"/>
    </source>
</evidence>
<name>A0ABV9KRN8_9BACT</name>
<dbReference type="EMBL" id="JBHSGN010000015">
    <property type="protein sequence ID" value="MFC4672596.1"/>
    <property type="molecule type" value="Genomic_DNA"/>
</dbReference>
<comment type="caution">
    <text evidence="2">The sequence shown here is derived from an EMBL/GenBank/DDBJ whole genome shotgun (WGS) entry which is preliminary data.</text>
</comment>
<protein>
    <submittedName>
        <fullName evidence="2">Uncharacterized protein</fullName>
    </submittedName>
</protein>
<evidence type="ECO:0000313" key="2">
    <source>
        <dbReference type="EMBL" id="MFC4672596.1"/>
    </source>
</evidence>
<reference evidence="3" key="1">
    <citation type="journal article" date="2019" name="Int. J. Syst. Evol. Microbiol.">
        <title>The Global Catalogue of Microorganisms (GCM) 10K type strain sequencing project: providing services to taxonomists for standard genome sequencing and annotation.</title>
        <authorList>
            <consortium name="The Broad Institute Genomics Platform"/>
            <consortium name="The Broad Institute Genome Sequencing Center for Infectious Disease"/>
            <person name="Wu L."/>
            <person name="Ma J."/>
        </authorList>
    </citation>
    <scope>NUCLEOTIDE SEQUENCE [LARGE SCALE GENOMIC DNA]</scope>
    <source>
        <strain evidence="3">CCUG 66188</strain>
    </source>
</reference>
<feature type="compositionally biased region" description="Basic and acidic residues" evidence="1">
    <location>
        <begin position="33"/>
        <end position="50"/>
    </location>
</feature>
<proteinExistence type="predicted"/>
<dbReference type="RefSeq" id="WP_379993784.1">
    <property type="nucleotide sequence ID" value="NZ_JBHSGN010000015.1"/>
</dbReference>
<accession>A0ABV9KRN8</accession>
<keyword evidence="3" id="KW-1185">Reference proteome</keyword>
<sequence>MKICKELEREFNLIPLKKGQRETLPVRKRGKKKSDAKNKKDEECNNYLEK</sequence>
<gene>
    <name evidence="2" type="ORF">ACFO6W_02700</name>
</gene>
<feature type="region of interest" description="Disordered" evidence="1">
    <location>
        <begin position="22"/>
        <end position="50"/>
    </location>
</feature>
<dbReference type="Proteomes" id="UP001596023">
    <property type="component" value="Unassembled WGS sequence"/>
</dbReference>